<dbReference type="PATRIC" id="fig|1278076.4.peg.5643"/>
<keyword evidence="1" id="KW-0472">Membrane</keyword>
<keyword evidence="1" id="KW-1133">Transmembrane helix</keyword>
<accession>M2XNH1</accession>
<dbReference type="EMBL" id="AOEX01000107">
    <property type="protein sequence ID" value="EME50710.1"/>
    <property type="molecule type" value="Genomic_DNA"/>
</dbReference>
<evidence type="ECO:0000256" key="1">
    <source>
        <dbReference type="SAM" id="Phobius"/>
    </source>
</evidence>
<keyword evidence="1" id="KW-0812">Transmembrane</keyword>
<sequence>MRAFADNQPVTSIVNSVRDLPTGQPVAGDLWVATGWCAGILVASFTAAVMIYRRKFS</sequence>
<gene>
    <name evidence="2" type="ORF">G352_27510</name>
</gene>
<keyword evidence="3" id="KW-1185">Reference proteome</keyword>
<evidence type="ECO:0000313" key="2">
    <source>
        <dbReference type="EMBL" id="EME50710.1"/>
    </source>
</evidence>
<dbReference type="Proteomes" id="UP000011731">
    <property type="component" value="Unassembled WGS sequence"/>
</dbReference>
<feature type="transmembrane region" description="Helical" evidence="1">
    <location>
        <begin position="30"/>
        <end position="52"/>
    </location>
</feature>
<evidence type="ECO:0000313" key="3">
    <source>
        <dbReference type="Proteomes" id="UP000011731"/>
    </source>
</evidence>
<name>M2XNH1_9NOCA</name>
<organism evidence="2 3">
    <name type="scientific">Rhodococcus ruber BKS 20-38</name>
    <dbReference type="NCBI Taxonomy" id="1278076"/>
    <lineage>
        <taxon>Bacteria</taxon>
        <taxon>Bacillati</taxon>
        <taxon>Actinomycetota</taxon>
        <taxon>Actinomycetes</taxon>
        <taxon>Mycobacteriales</taxon>
        <taxon>Nocardiaceae</taxon>
        <taxon>Rhodococcus</taxon>
    </lineage>
</organism>
<proteinExistence type="predicted"/>
<comment type="caution">
    <text evidence="2">The sequence shown here is derived from an EMBL/GenBank/DDBJ whole genome shotgun (WGS) entry which is preliminary data.</text>
</comment>
<reference evidence="2 3" key="1">
    <citation type="journal article" date="2013" name="Genome Announc.">
        <title>Draft Genome Sequence of Rhodococcus ruber Strain BKS 20-38.</title>
        <authorList>
            <person name="Bala M."/>
            <person name="Kumar S."/>
            <person name="Raghava G.P."/>
            <person name="Mayilraj S."/>
        </authorList>
    </citation>
    <scope>NUCLEOTIDE SEQUENCE [LARGE SCALE GENOMIC DNA]</scope>
    <source>
        <strain evidence="2 3">BKS 20-38</strain>
    </source>
</reference>
<protein>
    <submittedName>
        <fullName evidence="2">ABC transporter permease</fullName>
    </submittedName>
</protein>
<dbReference type="AlphaFoldDB" id="M2XNH1"/>